<comment type="similarity">
    <text evidence="2">Belongs to the cation diffusion facilitator (CDF) transporter (TC 2.A.4) family. SLC30A subfamily.</text>
</comment>
<keyword evidence="3" id="KW-0813">Transport</keyword>
<dbReference type="InterPro" id="IPR002524">
    <property type="entry name" value="Cation_efflux"/>
</dbReference>
<reference evidence="12 13" key="1">
    <citation type="journal article" date="2015" name="Stand. Genomic Sci.">
        <title>Genomic Encyclopedia of Bacterial and Archaeal Type Strains, Phase III: the genomes of soil and plant-associated and newly described type strains.</title>
        <authorList>
            <person name="Whitman W.B."/>
            <person name="Woyke T."/>
            <person name="Klenk H.P."/>
            <person name="Zhou Y."/>
            <person name="Lilburn T.G."/>
            <person name="Beck B.J."/>
            <person name="De Vos P."/>
            <person name="Vandamme P."/>
            <person name="Eisen J.A."/>
            <person name="Garrity G."/>
            <person name="Hugenholtz P."/>
            <person name="Kyrpides N.C."/>
        </authorList>
    </citation>
    <scope>NUCLEOTIDE SEQUENCE [LARGE SCALE GENOMIC DNA]</scope>
    <source>
        <strain evidence="12 13">CGMCC 1.6858</strain>
    </source>
</reference>
<evidence type="ECO:0000259" key="11">
    <source>
        <dbReference type="Pfam" id="PF16916"/>
    </source>
</evidence>
<protein>
    <submittedName>
        <fullName evidence="12">Cobalt-zinc-cadmium efflux system protein</fullName>
    </submittedName>
</protein>
<evidence type="ECO:0000313" key="12">
    <source>
        <dbReference type="EMBL" id="TWI52714.1"/>
    </source>
</evidence>
<sequence length="177" mass="19240">MVVAAIGVVINTVSAVLFIRGSKGDLNIRGAFLHMAADAAVSLGVVAAGLIIMVTGWQWIDPLLSLVIVAVILISTWSLLRDSVQLSLNAVPQQIDLTAIEAYLRNRPGVDDLHDLHVWGMSTTENALTVHLVIPQGYPGDHFMDETMRTLKHDFAIYHSTLQIEQGSSHHTCPLAK</sequence>
<dbReference type="OrthoDB" id="9809646at2"/>
<gene>
    <name evidence="12" type="ORF">IQ22_03090</name>
</gene>
<feature type="transmembrane region" description="Helical" evidence="9">
    <location>
        <begin position="31"/>
        <end position="56"/>
    </location>
</feature>
<dbReference type="GO" id="GO:0005385">
    <property type="term" value="F:zinc ion transmembrane transporter activity"/>
    <property type="evidence" value="ECO:0007669"/>
    <property type="project" value="TreeGrafter"/>
</dbReference>
<keyword evidence="4 9" id="KW-0812">Transmembrane</keyword>
<feature type="domain" description="Cation efflux protein cytoplasmic" evidence="11">
    <location>
        <begin position="92"/>
        <end position="166"/>
    </location>
</feature>
<keyword evidence="8 9" id="KW-0472">Membrane</keyword>
<dbReference type="PANTHER" id="PTHR11562">
    <property type="entry name" value="CATION EFFLUX PROTEIN/ ZINC TRANSPORTER"/>
    <property type="match status" value="1"/>
</dbReference>
<evidence type="ECO:0000256" key="5">
    <source>
        <dbReference type="ARBA" id="ARBA00022906"/>
    </source>
</evidence>
<evidence type="ECO:0000256" key="6">
    <source>
        <dbReference type="ARBA" id="ARBA00022989"/>
    </source>
</evidence>
<dbReference type="InterPro" id="IPR058533">
    <property type="entry name" value="Cation_efflux_TM"/>
</dbReference>
<dbReference type="Gene3D" id="1.20.1510.10">
    <property type="entry name" value="Cation efflux protein transmembrane domain"/>
    <property type="match status" value="1"/>
</dbReference>
<dbReference type="Proteomes" id="UP000316905">
    <property type="component" value="Unassembled WGS sequence"/>
</dbReference>
<keyword evidence="5" id="KW-0862">Zinc</keyword>
<dbReference type="RefSeq" id="WP_145143435.1">
    <property type="nucleotide sequence ID" value="NZ_VLKY01000010.1"/>
</dbReference>
<dbReference type="PANTHER" id="PTHR11562:SF17">
    <property type="entry name" value="RE54080P-RELATED"/>
    <property type="match status" value="1"/>
</dbReference>
<dbReference type="InterPro" id="IPR027470">
    <property type="entry name" value="Cation_efflux_CTD"/>
</dbReference>
<proteinExistence type="inferred from homology"/>
<feature type="transmembrane region" description="Helical" evidence="9">
    <location>
        <begin position="63"/>
        <end position="80"/>
    </location>
</feature>
<comment type="caution">
    <text evidence="12">The sequence shown here is derived from an EMBL/GenBank/DDBJ whole genome shotgun (WGS) entry which is preliminary data.</text>
</comment>
<keyword evidence="5" id="KW-0864">Zinc transport</keyword>
<evidence type="ECO:0000256" key="7">
    <source>
        <dbReference type="ARBA" id="ARBA00023065"/>
    </source>
</evidence>
<dbReference type="InterPro" id="IPR036837">
    <property type="entry name" value="Cation_efflux_CTD_sf"/>
</dbReference>
<keyword evidence="6 9" id="KW-1133">Transmembrane helix</keyword>
<feature type="domain" description="Cation efflux protein transmembrane" evidence="10">
    <location>
        <begin position="1"/>
        <end position="85"/>
    </location>
</feature>
<evidence type="ECO:0000256" key="9">
    <source>
        <dbReference type="SAM" id="Phobius"/>
    </source>
</evidence>
<evidence type="ECO:0000313" key="13">
    <source>
        <dbReference type="Proteomes" id="UP000316905"/>
    </source>
</evidence>
<dbReference type="Pfam" id="PF16916">
    <property type="entry name" value="ZT_dimer"/>
    <property type="match status" value="1"/>
</dbReference>
<dbReference type="InterPro" id="IPR027469">
    <property type="entry name" value="Cation_efflux_TMD_sf"/>
</dbReference>
<dbReference type="EMBL" id="VLKY01000010">
    <property type="protein sequence ID" value="TWI52714.1"/>
    <property type="molecule type" value="Genomic_DNA"/>
</dbReference>
<accession>A0A562Q7N1</accession>
<comment type="subcellular location">
    <subcellularLocation>
        <location evidence="1">Membrane</location>
        <topology evidence="1">Multi-pass membrane protein</topology>
    </subcellularLocation>
</comment>
<dbReference type="SUPFAM" id="SSF161111">
    <property type="entry name" value="Cation efflux protein transmembrane domain-like"/>
    <property type="match status" value="1"/>
</dbReference>
<keyword evidence="13" id="KW-1185">Reference proteome</keyword>
<name>A0A562Q7N1_9PSED</name>
<evidence type="ECO:0000256" key="4">
    <source>
        <dbReference type="ARBA" id="ARBA00022692"/>
    </source>
</evidence>
<organism evidence="12 13">
    <name type="scientific">Pseudomonas duriflava</name>
    <dbReference type="NCBI Taxonomy" id="459528"/>
    <lineage>
        <taxon>Bacteria</taxon>
        <taxon>Pseudomonadati</taxon>
        <taxon>Pseudomonadota</taxon>
        <taxon>Gammaproteobacteria</taxon>
        <taxon>Pseudomonadales</taxon>
        <taxon>Pseudomonadaceae</taxon>
        <taxon>Pseudomonas</taxon>
    </lineage>
</organism>
<dbReference type="AlphaFoldDB" id="A0A562Q7N1"/>
<dbReference type="Pfam" id="PF01545">
    <property type="entry name" value="Cation_efflux"/>
    <property type="match status" value="1"/>
</dbReference>
<dbReference type="GO" id="GO:0005886">
    <property type="term" value="C:plasma membrane"/>
    <property type="evidence" value="ECO:0007669"/>
    <property type="project" value="TreeGrafter"/>
</dbReference>
<dbReference type="SUPFAM" id="SSF160240">
    <property type="entry name" value="Cation efflux protein cytoplasmic domain-like"/>
    <property type="match status" value="1"/>
</dbReference>
<evidence type="ECO:0000256" key="8">
    <source>
        <dbReference type="ARBA" id="ARBA00023136"/>
    </source>
</evidence>
<keyword evidence="7" id="KW-0406">Ion transport</keyword>
<evidence type="ECO:0000259" key="10">
    <source>
        <dbReference type="Pfam" id="PF01545"/>
    </source>
</evidence>
<dbReference type="NCBIfam" id="TIGR01297">
    <property type="entry name" value="CDF"/>
    <property type="match status" value="1"/>
</dbReference>
<evidence type="ECO:0000256" key="1">
    <source>
        <dbReference type="ARBA" id="ARBA00004141"/>
    </source>
</evidence>
<evidence type="ECO:0000256" key="3">
    <source>
        <dbReference type="ARBA" id="ARBA00022448"/>
    </source>
</evidence>
<dbReference type="InterPro" id="IPR050681">
    <property type="entry name" value="CDF/SLC30A"/>
</dbReference>
<evidence type="ECO:0000256" key="2">
    <source>
        <dbReference type="ARBA" id="ARBA00008873"/>
    </source>
</evidence>